<accession>A0AA36DA29</accession>
<name>A0AA36DA29_9BILA</name>
<feature type="binding site" evidence="12">
    <location>
        <position position="300"/>
    </location>
    <ligand>
        <name>Zn(2+)</name>
        <dbReference type="ChEBI" id="CHEBI:29105"/>
        <label>2</label>
    </ligand>
</feature>
<dbReference type="Pfam" id="PF19272">
    <property type="entry name" value="ASMase_C"/>
    <property type="match status" value="1"/>
</dbReference>
<feature type="disulfide bond" evidence="13">
    <location>
        <begin position="59"/>
        <end position="124"/>
    </location>
</feature>
<feature type="disulfide bond" evidence="13">
    <location>
        <begin position="204"/>
        <end position="232"/>
    </location>
</feature>
<feature type="binding site" evidence="12">
    <location>
        <position position="175"/>
    </location>
    <ligand>
        <name>Zn(2+)</name>
        <dbReference type="ChEBI" id="CHEBI:29105"/>
        <label>1</label>
    </ligand>
</feature>
<keyword evidence="9" id="KW-0325">Glycoprotein</keyword>
<comment type="subcellular location">
    <subcellularLocation>
        <location evidence="1">Secreted</location>
    </subcellularLocation>
</comment>
<evidence type="ECO:0000256" key="2">
    <source>
        <dbReference type="ARBA" id="ARBA00008234"/>
    </source>
</evidence>
<evidence type="ECO:0000256" key="9">
    <source>
        <dbReference type="ARBA" id="ARBA00023180"/>
    </source>
</evidence>
<keyword evidence="5 14" id="KW-0732">Signal</keyword>
<dbReference type="InterPro" id="IPR045473">
    <property type="entry name" value="ASM_C"/>
</dbReference>
<feature type="binding site" evidence="12">
    <location>
        <position position="422"/>
    </location>
    <ligand>
        <name>Zn(2+)</name>
        <dbReference type="ChEBI" id="CHEBI:29105"/>
        <label>1</label>
    </ligand>
</feature>
<dbReference type="SUPFAM" id="SSF56300">
    <property type="entry name" value="Metallo-dependent phosphatases"/>
    <property type="match status" value="1"/>
</dbReference>
<dbReference type="PIRSF" id="PIRSF000948">
    <property type="entry name" value="Sphingomy_PDE"/>
    <property type="match status" value="1"/>
</dbReference>
<reference evidence="16" key="1">
    <citation type="submission" date="2023-06" db="EMBL/GenBank/DDBJ databases">
        <authorList>
            <person name="Delattre M."/>
        </authorList>
    </citation>
    <scope>NUCLEOTIDE SEQUENCE</scope>
    <source>
        <strain evidence="16">AF72</strain>
    </source>
</reference>
<evidence type="ECO:0000256" key="11">
    <source>
        <dbReference type="ARBA" id="ARBA00047268"/>
    </source>
</evidence>
<evidence type="ECO:0000313" key="16">
    <source>
        <dbReference type="EMBL" id="CAJ0583928.1"/>
    </source>
</evidence>
<keyword evidence="3" id="KW-0964">Secreted</keyword>
<gene>
    <name evidence="16" type="ORF">MSPICULIGERA_LOCUS21996</name>
</gene>
<evidence type="ECO:0000256" key="14">
    <source>
        <dbReference type="SAM" id="SignalP"/>
    </source>
</evidence>
<dbReference type="EMBL" id="CATQJA010002665">
    <property type="protein sequence ID" value="CAJ0583928.1"/>
    <property type="molecule type" value="Genomic_DNA"/>
</dbReference>
<dbReference type="Proteomes" id="UP001177023">
    <property type="component" value="Unassembled WGS sequence"/>
</dbReference>
<organism evidence="16 17">
    <name type="scientific">Mesorhabditis spiculigera</name>
    <dbReference type="NCBI Taxonomy" id="96644"/>
    <lineage>
        <taxon>Eukaryota</taxon>
        <taxon>Metazoa</taxon>
        <taxon>Ecdysozoa</taxon>
        <taxon>Nematoda</taxon>
        <taxon>Chromadorea</taxon>
        <taxon>Rhabditida</taxon>
        <taxon>Rhabditina</taxon>
        <taxon>Rhabditomorpha</taxon>
        <taxon>Rhabditoidea</taxon>
        <taxon>Rhabditidae</taxon>
        <taxon>Mesorhabditinae</taxon>
        <taxon>Mesorhabditis</taxon>
    </lineage>
</organism>
<dbReference type="InterPro" id="IPR004843">
    <property type="entry name" value="Calcineurin-like_PHP"/>
</dbReference>
<feature type="binding site" evidence="12">
    <location>
        <position position="173"/>
    </location>
    <ligand>
        <name>Zn(2+)</name>
        <dbReference type="ChEBI" id="CHEBI:29105"/>
        <label>1</label>
    </ligand>
</feature>
<evidence type="ECO:0000256" key="13">
    <source>
        <dbReference type="PIRSR" id="PIRSR000948-2"/>
    </source>
</evidence>
<dbReference type="CDD" id="cd00842">
    <property type="entry name" value="MPP_ASMase"/>
    <property type="match status" value="1"/>
</dbReference>
<dbReference type="GO" id="GO:0016020">
    <property type="term" value="C:membrane"/>
    <property type="evidence" value="ECO:0007669"/>
    <property type="project" value="GOC"/>
</dbReference>
<evidence type="ECO:0000256" key="8">
    <source>
        <dbReference type="ARBA" id="ARBA00023157"/>
    </source>
</evidence>
<dbReference type="InterPro" id="IPR008139">
    <property type="entry name" value="SaposinB_dom"/>
</dbReference>
<dbReference type="InterPro" id="IPR011001">
    <property type="entry name" value="Saposin-like"/>
</dbReference>
<evidence type="ECO:0000256" key="12">
    <source>
        <dbReference type="PIRSR" id="PIRSR000948-1"/>
    </source>
</evidence>
<comment type="catalytic activity">
    <reaction evidence="11">
        <text>a sphingomyelin + H2O = phosphocholine + an N-acylsphing-4-enine + H(+)</text>
        <dbReference type="Rhea" id="RHEA:19253"/>
        <dbReference type="ChEBI" id="CHEBI:15377"/>
        <dbReference type="ChEBI" id="CHEBI:15378"/>
        <dbReference type="ChEBI" id="CHEBI:17636"/>
        <dbReference type="ChEBI" id="CHEBI:52639"/>
        <dbReference type="ChEBI" id="CHEBI:295975"/>
        <dbReference type="EC" id="3.1.4.12"/>
    </reaction>
    <physiologicalReaction direction="left-to-right" evidence="11">
        <dbReference type="Rhea" id="RHEA:19254"/>
    </physiologicalReaction>
</comment>
<sequence>MRQLFWISLFLGLIAAGVIVKESPVPKDAKLNRHFITKALMSYTRNRDPEVRSASCGLCRLLVDFVQIAIKSNRTDEAIMKDVEALCRNLNVEQPHVCNSIVQMFGPEIIFVLQRAVFTPDEICGGLVADCGHSENPLQEMWNMTIPEGKPPVKPWPTVPSGKPTMRVLHLSDIHIDRWYSVGSDSDCNNGKGIDAFGTYALCCREYPPTAANREQKASKSPAGPWGATARCDIPYQTFDSAMRYINRTEKFDYIMVTGDFEAHDMWDYTRERTKANIENITAVLREYFPHTPIYQTIGNHEGVPMDGMPAHTMDGYDTHSPEWLYKELADQWKPDITAKAYNDVIYRASYSIYIKPNLKLVSLNSVYCSAFNFFMYLDQVHIISHIPTGDGYCLKGWASNYYKIVNRFENTIAAQFFGHTHNDHFEVFYEDFNPKGRPTHFNFIAGSLTTYDFMNPSYRIYTIDGAYTGSTYTVIDAETYWGDVNEANKNNREPDWKLEYTTKKEYKMPDLSPASWNDLINRFDNDAFLFQKFHTHYYRNKDQEPLCPFEEKCRKEFTCALRSARSYDSATFCPA</sequence>
<dbReference type="AlphaFoldDB" id="A0AA36DA29"/>
<dbReference type="InterPro" id="IPR011160">
    <property type="entry name" value="Sphingomy_PDE"/>
</dbReference>
<feature type="disulfide bond" evidence="13">
    <location>
        <begin position="188"/>
        <end position="203"/>
    </location>
</feature>
<dbReference type="Pfam" id="PF00149">
    <property type="entry name" value="Metallophos"/>
    <property type="match status" value="1"/>
</dbReference>
<feature type="disulfide bond" evidence="13">
    <location>
        <begin position="87"/>
        <end position="98"/>
    </location>
</feature>
<keyword evidence="10" id="KW-0326">Glycosidase</keyword>
<feature type="binding site" evidence="12">
    <location>
        <position position="420"/>
    </location>
    <ligand>
        <name>Zn(2+)</name>
        <dbReference type="ChEBI" id="CHEBI:29105"/>
        <label>2</label>
    </ligand>
</feature>
<dbReference type="GO" id="GO:0005764">
    <property type="term" value="C:lysosome"/>
    <property type="evidence" value="ECO:0007669"/>
    <property type="project" value="TreeGrafter"/>
</dbReference>
<comment type="similarity">
    <text evidence="2">Belongs to the acid sphingomyelinase family.</text>
</comment>
<dbReference type="SMART" id="SM00741">
    <property type="entry name" value="SapB"/>
    <property type="match status" value="1"/>
</dbReference>
<dbReference type="PANTHER" id="PTHR10340:SF54">
    <property type="entry name" value="SPHINGOMYELIN PHOSPHODIESTERASE 2"/>
    <property type="match status" value="1"/>
</dbReference>
<keyword evidence="4 12" id="KW-0479">Metal-binding</keyword>
<dbReference type="GO" id="GO:0016798">
    <property type="term" value="F:hydrolase activity, acting on glycosyl bonds"/>
    <property type="evidence" value="ECO:0007669"/>
    <property type="project" value="UniProtKB-KW"/>
</dbReference>
<dbReference type="GO" id="GO:0046872">
    <property type="term" value="F:metal ion binding"/>
    <property type="evidence" value="ECO:0007669"/>
    <property type="project" value="UniProtKB-KW"/>
</dbReference>
<feature type="domain" description="Saposin B-type" evidence="15">
    <location>
        <begin position="52"/>
        <end position="135"/>
    </location>
</feature>
<feature type="binding site" evidence="12">
    <location>
        <position position="386"/>
    </location>
    <ligand>
        <name>Zn(2+)</name>
        <dbReference type="ChEBI" id="CHEBI:29105"/>
        <label>2</label>
    </ligand>
</feature>
<keyword evidence="6" id="KW-0378">Hydrolase</keyword>
<dbReference type="InterPro" id="IPR041805">
    <property type="entry name" value="ASMase/PPN1_MPP"/>
</dbReference>
<feature type="non-terminal residue" evidence="16">
    <location>
        <position position="576"/>
    </location>
</feature>
<protein>
    <recommendedName>
        <fullName evidence="15">Saposin B-type domain-containing protein</fullName>
    </recommendedName>
</protein>
<evidence type="ECO:0000256" key="7">
    <source>
        <dbReference type="ARBA" id="ARBA00022833"/>
    </source>
</evidence>
<dbReference type="PROSITE" id="PS50015">
    <property type="entry name" value="SAP_B"/>
    <property type="match status" value="1"/>
</dbReference>
<keyword evidence="17" id="KW-1185">Reference proteome</keyword>
<dbReference type="GO" id="GO:0006685">
    <property type="term" value="P:sphingomyelin catabolic process"/>
    <property type="evidence" value="ECO:0007669"/>
    <property type="project" value="InterPro"/>
</dbReference>
<dbReference type="Gene3D" id="3.60.21.10">
    <property type="match status" value="1"/>
</dbReference>
<dbReference type="PANTHER" id="PTHR10340">
    <property type="entry name" value="SPHINGOMYELIN PHOSPHODIESTERASE"/>
    <property type="match status" value="1"/>
</dbReference>
<comment type="cofactor">
    <cofactor evidence="12">
        <name>Zn(2+)</name>
        <dbReference type="ChEBI" id="CHEBI:29105"/>
    </cofactor>
    <text evidence="12">Binds 2 Zn(2+) ions per subunit.</text>
</comment>
<keyword evidence="8 13" id="KW-1015">Disulfide bond</keyword>
<evidence type="ECO:0000313" key="17">
    <source>
        <dbReference type="Proteomes" id="UP001177023"/>
    </source>
</evidence>
<dbReference type="GO" id="GO:0005615">
    <property type="term" value="C:extracellular space"/>
    <property type="evidence" value="ECO:0007669"/>
    <property type="project" value="TreeGrafter"/>
</dbReference>
<feature type="binding site" evidence="12">
    <location>
        <position position="260"/>
    </location>
    <ligand>
        <name>Zn(2+)</name>
        <dbReference type="ChEBI" id="CHEBI:29105"/>
        <label>1</label>
    </ligand>
</feature>
<evidence type="ECO:0000256" key="3">
    <source>
        <dbReference type="ARBA" id="ARBA00022525"/>
    </source>
</evidence>
<dbReference type="GO" id="GO:0046513">
    <property type="term" value="P:ceramide biosynthetic process"/>
    <property type="evidence" value="ECO:0007669"/>
    <property type="project" value="TreeGrafter"/>
</dbReference>
<feature type="signal peptide" evidence="14">
    <location>
        <begin position="1"/>
        <end position="16"/>
    </location>
</feature>
<feature type="disulfide bond" evidence="13">
    <location>
        <begin position="56"/>
        <end position="131"/>
    </location>
</feature>
<evidence type="ECO:0000256" key="10">
    <source>
        <dbReference type="ARBA" id="ARBA00023295"/>
    </source>
</evidence>
<dbReference type="SUPFAM" id="SSF47862">
    <property type="entry name" value="Saposin"/>
    <property type="match status" value="1"/>
</dbReference>
<keyword evidence="7 12" id="KW-0862">Zinc</keyword>
<dbReference type="GO" id="GO:0061750">
    <property type="term" value="F:acid sphingomyelin phosphodiesterase activity"/>
    <property type="evidence" value="ECO:0007669"/>
    <property type="project" value="TreeGrafter"/>
</dbReference>
<feature type="disulfide bond" evidence="13">
    <location>
        <begin position="369"/>
        <end position="394"/>
    </location>
</feature>
<comment type="caution">
    <text evidence="16">The sequence shown here is derived from an EMBL/GenBank/DDBJ whole genome shotgun (WGS) entry which is preliminary data.</text>
</comment>
<feature type="binding site" evidence="12">
    <location>
        <position position="260"/>
    </location>
    <ligand>
        <name>Zn(2+)</name>
        <dbReference type="ChEBI" id="CHEBI:29105"/>
        <label>2</label>
    </ligand>
</feature>
<dbReference type="InterPro" id="IPR029052">
    <property type="entry name" value="Metallo-depent_PP-like"/>
</dbReference>
<evidence type="ECO:0000259" key="15">
    <source>
        <dbReference type="PROSITE" id="PS50015"/>
    </source>
</evidence>
<proteinExistence type="inferred from homology"/>
<evidence type="ECO:0000256" key="5">
    <source>
        <dbReference type="ARBA" id="ARBA00022729"/>
    </source>
</evidence>
<evidence type="ECO:0000256" key="6">
    <source>
        <dbReference type="ARBA" id="ARBA00022801"/>
    </source>
</evidence>
<evidence type="ECO:0000256" key="4">
    <source>
        <dbReference type="ARBA" id="ARBA00022723"/>
    </source>
</evidence>
<feature type="disulfide bond" evidence="13">
    <location>
        <begin position="560"/>
        <end position="574"/>
    </location>
</feature>
<evidence type="ECO:0000256" key="1">
    <source>
        <dbReference type="ARBA" id="ARBA00004613"/>
    </source>
</evidence>
<dbReference type="Gene3D" id="1.10.225.10">
    <property type="entry name" value="Saposin-like"/>
    <property type="match status" value="1"/>
</dbReference>
<feature type="chain" id="PRO_5041324091" description="Saposin B-type domain-containing protein" evidence="14">
    <location>
        <begin position="17"/>
        <end position="576"/>
    </location>
</feature>